<dbReference type="EMBL" id="JAWQEG010001717">
    <property type="protein sequence ID" value="KAK3877125.1"/>
    <property type="molecule type" value="Genomic_DNA"/>
</dbReference>
<keyword evidence="3" id="KW-1185">Reference proteome</keyword>
<evidence type="ECO:0000256" key="1">
    <source>
        <dbReference type="SAM" id="Phobius"/>
    </source>
</evidence>
<dbReference type="AlphaFoldDB" id="A0AAE1FMR1"/>
<keyword evidence="1" id="KW-1133">Transmembrane helix</keyword>
<name>A0AAE1FMR1_PETCI</name>
<accession>A0AAE1FMR1</accession>
<dbReference type="Proteomes" id="UP001286313">
    <property type="component" value="Unassembled WGS sequence"/>
</dbReference>
<feature type="transmembrane region" description="Helical" evidence="1">
    <location>
        <begin position="20"/>
        <end position="37"/>
    </location>
</feature>
<sequence>MEAAHWLLPRASFSSLGEDILVGLVVVVVVVVVVVQGRQSNAVRYRFQYWFLKIFPECPREADSVPSGVYHHGAAYFLHIRSNNYAGVL</sequence>
<organism evidence="2 3">
    <name type="scientific">Petrolisthes cinctipes</name>
    <name type="common">Flat porcelain crab</name>
    <dbReference type="NCBI Taxonomy" id="88211"/>
    <lineage>
        <taxon>Eukaryota</taxon>
        <taxon>Metazoa</taxon>
        <taxon>Ecdysozoa</taxon>
        <taxon>Arthropoda</taxon>
        <taxon>Crustacea</taxon>
        <taxon>Multicrustacea</taxon>
        <taxon>Malacostraca</taxon>
        <taxon>Eumalacostraca</taxon>
        <taxon>Eucarida</taxon>
        <taxon>Decapoda</taxon>
        <taxon>Pleocyemata</taxon>
        <taxon>Anomura</taxon>
        <taxon>Galatheoidea</taxon>
        <taxon>Porcellanidae</taxon>
        <taxon>Petrolisthes</taxon>
    </lineage>
</organism>
<comment type="caution">
    <text evidence="2">The sequence shown here is derived from an EMBL/GenBank/DDBJ whole genome shotgun (WGS) entry which is preliminary data.</text>
</comment>
<keyword evidence="1" id="KW-0812">Transmembrane</keyword>
<evidence type="ECO:0000313" key="3">
    <source>
        <dbReference type="Proteomes" id="UP001286313"/>
    </source>
</evidence>
<protein>
    <submittedName>
        <fullName evidence="2">Uncharacterized protein</fullName>
    </submittedName>
</protein>
<gene>
    <name evidence="2" type="ORF">Pcinc_018140</name>
</gene>
<evidence type="ECO:0000313" key="2">
    <source>
        <dbReference type="EMBL" id="KAK3877125.1"/>
    </source>
</evidence>
<keyword evidence="1" id="KW-0472">Membrane</keyword>
<reference evidence="2" key="1">
    <citation type="submission" date="2023-10" db="EMBL/GenBank/DDBJ databases">
        <title>Genome assemblies of two species of porcelain crab, Petrolisthes cinctipes and Petrolisthes manimaculis (Anomura: Porcellanidae).</title>
        <authorList>
            <person name="Angst P."/>
        </authorList>
    </citation>
    <scope>NUCLEOTIDE SEQUENCE</scope>
    <source>
        <strain evidence="2">PB745_01</strain>
        <tissue evidence="2">Gill</tissue>
    </source>
</reference>
<proteinExistence type="predicted"/>